<keyword evidence="5" id="KW-1185">Reference proteome</keyword>
<dbReference type="Proteomes" id="UP000564573">
    <property type="component" value="Unassembled WGS sequence"/>
</dbReference>
<keyword evidence="1" id="KW-0238">DNA-binding</keyword>
<organism evidence="4 5">
    <name type="scientific">Prauserella sediminis</name>
    <dbReference type="NCBI Taxonomy" id="577680"/>
    <lineage>
        <taxon>Bacteria</taxon>
        <taxon>Bacillati</taxon>
        <taxon>Actinomycetota</taxon>
        <taxon>Actinomycetes</taxon>
        <taxon>Pseudonocardiales</taxon>
        <taxon>Pseudonocardiaceae</taxon>
        <taxon>Prauserella</taxon>
        <taxon>Prauserella salsuginis group</taxon>
    </lineage>
</organism>
<name>A0A839XF69_9PSEU</name>
<evidence type="ECO:0000313" key="5">
    <source>
        <dbReference type="Proteomes" id="UP000564573"/>
    </source>
</evidence>
<dbReference type="GO" id="GO:0000150">
    <property type="term" value="F:DNA strand exchange activity"/>
    <property type="evidence" value="ECO:0007669"/>
    <property type="project" value="TreeGrafter"/>
</dbReference>
<evidence type="ECO:0000256" key="1">
    <source>
        <dbReference type="ARBA" id="ARBA00023125"/>
    </source>
</evidence>
<dbReference type="InterPro" id="IPR050639">
    <property type="entry name" value="SSR_resolvase"/>
</dbReference>
<evidence type="ECO:0008006" key="6">
    <source>
        <dbReference type="Google" id="ProtNLM"/>
    </source>
</evidence>
<dbReference type="GO" id="GO:0003677">
    <property type="term" value="F:DNA binding"/>
    <property type="evidence" value="ECO:0007669"/>
    <property type="project" value="UniProtKB-KW"/>
</dbReference>
<accession>A0A839XF69</accession>
<dbReference type="PANTHER" id="PTHR30461:SF2">
    <property type="entry name" value="SERINE RECOMBINASE PINE-RELATED"/>
    <property type="match status" value="1"/>
</dbReference>
<reference evidence="4 5" key="1">
    <citation type="submission" date="2020-08" db="EMBL/GenBank/DDBJ databases">
        <title>Sequencing the genomes of 1000 actinobacteria strains.</title>
        <authorList>
            <person name="Klenk H.-P."/>
        </authorList>
    </citation>
    <scope>NUCLEOTIDE SEQUENCE [LARGE SCALE GENOMIC DNA]</scope>
    <source>
        <strain evidence="4 5">DSM 45267</strain>
    </source>
</reference>
<gene>
    <name evidence="4" type="ORF">FB384_001506</name>
</gene>
<keyword evidence="2" id="KW-0233">DNA recombination</keyword>
<sequence>MRLLSNASCTRTAKAPVVAATDHEDTVVGIDDDPCDADRALRHLTHRMSCLVVGAAVHERWLAVDAIFHPRAGHRVDRDGEPTEALPVDHREHRYLLSGILRCGKTKPDGTVCNAQLRVTRQRDCEQHIYACATKGRGGCGGLGRRGDKVDEYITELVLAKLEQRQAVAKDSGPWAKEAERERVESKLATLTDQWKDDQVTDDFFFSNVRDLEQQRTGLHNERARHTAAAERAAADTTDVRHRWHTPPEEGGLDISQKRAYVREALHAVIVLPVGKGNGSRGRFNADLLVPVWREE</sequence>
<evidence type="ECO:0000256" key="2">
    <source>
        <dbReference type="ARBA" id="ARBA00023172"/>
    </source>
</evidence>
<evidence type="ECO:0000313" key="4">
    <source>
        <dbReference type="EMBL" id="MBB3662602.1"/>
    </source>
</evidence>
<protein>
    <recommendedName>
        <fullName evidence="6">Recombinase zinc beta ribbon domain-containing protein</fullName>
    </recommendedName>
</protein>
<feature type="region of interest" description="Disordered" evidence="3">
    <location>
        <begin position="231"/>
        <end position="252"/>
    </location>
</feature>
<dbReference type="RefSeq" id="WP_183780724.1">
    <property type="nucleotide sequence ID" value="NZ_JACIBS010000001.1"/>
</dbReference>
<evidence type="ECO:0000256" key="3">
    <source>
        <dbReference type="SAM" id="MobiDB-lite"/>
    </source>
</evidence>
<comment type="caution">
    <text evidence="4">The sequence shown here is derived from an EMBL/GenBank/DDBJ whole genome shotgun (WGS) entry which is preliminary data.</text>
</comment>
<proteinExistence type="predicted"/>
<dbReference type="EMBL" id="JACIBS010000001">
    <property type="protein sequence ID" value="MBB3662602.1"/>
    <property type="molecule type" value="Genomic_DNA"/>
</dbReference>
<dbReference type="AlphaFoldDB" id="A0A839XF69"/>
<dbReference type="PANTHER" id="PTHR30461">
    <property type="entry name" value="DNA-INVERTASE FROM LAMBDOID PROPHAGE"/>
    <property type="match status" value="1"/>
</dbReference>